<sequence>MPSNDLLRGYPIAHEDGLWVYTDTGTPTFGSERPCGYCGKERTTDGHDGCLGVLPGVMNACCGHGSEDEAYIQYWSGARIDGIAAVTQIKELKTWRRTLT</sequence>
<name>A0A0F9SA49_9ZZZZ</name>
<reference evidence="1" key="1">
    <citation type="journal article" date="2015" name="Nature">
        <title>Complex archaea that bridge the gap between prokaryotes and eukaryotes.</title>
        <authorList>
            <person name="Spang A."/>
            <person name="Saw J.H."/>
            <person name="Jorgensen S.L."/>
            <person name="Zaremba-Niedzwiedzka K."/>
            <person name="Martijn J."/>
            <person name="Lind A.E."/>
            <person name="van Eijk R."/>
            <person name="Schleper C."/>
            <person name="Guy L."/>
            <person name="Ettema T.J."/>
        </authorList>
    </citation>
    <scope>NUCLEOTIDE SEQUENCE</scope>
</reference>
<protein>
    <submittedName>
        <fullName evidence="1">Uncharacterized protein</fullName>
    </submittedName>
</protein>
<comment type="caution">
    <text evidence="1">The sequence shown here is derived from an EMBL/GenBank/DDBJ whole genome shotgun (WGS) entry which is preliminary data.</text>
</comment>
<organism evidence="1">
    <name type="scientific">marine sediment metagenome</name>
    <dbReference type="NCBI Taxonomy" id="412755"/>
    <lineage>
        <taxon>unclassified sequences</taxon>
        <taxon>metagenomes</taxon>
        <taxon>ecological metagenomes</taxon>
    </lineage>
</organism>
<dbReference type="EMBL" id="LAZR01002145">
    <property type="protein sequence ID" value="KKN33861.1"/>
    <property type="molecule type" value="Genomic_DNA"/>
</dbReference>
<evidence type="ECO:0000313" key="1">
    <source>
        <dbReference type="EMBL" id="KKN33861.1"/>
    </source>
</evidence>
<accession>A0A0F9SA49</accession>
<gene>
    <name evidence="1" type="ORF">LCGC14_0799410</name>
</gene>
<proteinExistence type="predicted"/>
<dbReference type="AlphaFoldDB" id="A0A0F9SA49"/>